<evidence type="ECO:0000313" key="2">
    <source>
        <dbReference type="Ensembl" id="ENSGMOP00000032572.1"/>
    </source>
</evidence>
<dbReference type="PANTHER" id="PTHR33332">
    <property type="entry name" value="REVERSE TRANSCRIPTASE DOMAIN-CONTAINING PROTEIN"/>
    <property type="match status" value="1"/>
</dbReference>
<dbReference type="InterPro" id="IPR043502">
    <property type="entry name" value="DNA/RNA_pol_sf"/>
</dbReference>
<evidence type="ECO:0000259" key="1">
    <source>
        <dbReference type="PROSITE" id="PS50878"/>
    </source>
</evidence>
<dbReference type="GeneTree" id="ENSGT01150000286909"/>
<dbReference type="Pfam" id="PF00078">
    <property type="entry name" value="RVT_1"/>
    <property type="match status" value="1"/>
</dbReference>
<dbReference type="SUPFAM" id="SSF56672">
    <property type="entry name" value="DNA/RNA polymerases"/>
    <property type="match status" value="1"/>
</dbReference>
<dbReference type="AlphaFoldDB" id="A0A8C5AJC9"/>
<accession>A0A8C5AJC9</accession>
<dbReference type="PROSITE" id="PS50878">
    <property type="entry name" value="RT_POL"/>
    <property type="match status" value="1"/>
</dbReference>
<protein>
    <recommendedName>
        <fullName evidence="1">Reverse transcriptase domain-containing protein</fullName>
    </recommendedName>
</protein>
<dbReference type="CDD" id="cd01650">
    <property type="entry name" value="RT_nLTR_like"/>
    <property type="match status" value="1"/>
</dbReference>
<proteinExistence type="predicted"/>
<feature type="domain" description="Reverse transcriptase" evidence="1">
    <location>
        <begin position="33"/>
        <end position="305"/>
    </location>
</feature>
<dbReference type="Proteomes" id="UP000694546">
    <property type="component" value="Chromosome 8"/>
</dbReference>
<reference evidence="2" key="1">
    <citation type="submission" date="2025-08" db="UniProtKB">
        <authorList>
            <consortium name="Ensembl"/>
        </authorList>
    </citation>
    <scope>IDENTIFICATION</scope>
</reference>
<dbReference type="InterPro" id="IPR000477">
    <property type="entry name" value="RT_dom"/>
</dbReference>
<organism evidence="2 3">
    <name type="scientific">Gadus morhua</name>
    <name type="common">Atlantic cod</name>
    <dbReference type="NCBI Taxonomy" id="8049"/>
    <lineage>
        <taxon>Eukaryota</taxon>
        <taxon>Metazoa</taxon>
        <taxon>Chordata</taxon>
        <taxon>Craniata</taxon>
        <taxon>Vertebrata</taxon>
        <taxon>Euteleostomi</taxon>
        <taxon>Actinopterygii</taxon>
        <taxon>Neopterygii</taxon>
        <taxon>Teleostei</taxon>
        <taxon>Neoteleostei</taxon>
        <taxon>Acanthomorphata</taxon>
        <taxon>Zeiogadaria</taxon>
        <taxon>Gadariae</taxon>
        <taxon>Gadiformes</taxon>
        <taxon>Gadoidei</taxon>
        <taxon>Gadidae</taxon>
        <taxon>Gadus</taxon>
    </lineage>
</organism>
<dbReference type="OMA" id="AHEIKNI"/>
<dbReference type="Ensembl" id="ENSGMOT00000056715.1">
    <property type="protein sequence ID" value="ENSGMOP00000032572.1"/>
    <property type="gene ID" value="ENSGMOG00000032046.1"/>
</dbReference>
<name>A0A8C5AJC9_GADMO</name>
<reference evidence="2" key="2">
    <citation type="submission" date="2025-09" db="UniProtKB">
        <authorList>
            <consortium name="Ensembl"/>
        </authorList>
    </citation>
    <scope>IDENTIFICATION</scope>
</reference>
<sequence length="309" mass="34160">MKPSTSPNDAVPSKIIKDVFDSIGPSIQVILNSCLTRGFVPASFKQAVVQPLLKKHNLDAKCPRNYRPISKLPFISKILEKVVLSQLLPFLNQAEILEPFQSGFRSRHSTETALLKVKNDLLLTLDSGENAILILLDLSAAFDTVDHNTLLSRLEQWVGISSTALQWFSSYLTNRSFTVSIGQFSSPSAPVSCGVPQGSILGPVLFCLYILPPGNIIRKHNIAFHFYADDSQLYLPLKSADSLQTLLDCLEEVKVWLGSNFLQINNDKTEVIIFGPSKSKTPRTADLGILSPYVKSHSRNLGVIFDSNF</sequence>
<keyword evidence="3" id="KW-1185">Reference proteome</keyword>
<evidence type="ECO:0000313" key="3">
    <source>
        <dbReference type="Proteomes" id="UP000694546"/>
    </source>
</evidence>